<organism evidence="3 4">
    <name type="scientific">Camellia sinensis var. sinensis</name>
    <name type="common">China tea</name>
    <dbReference type="NCBI Taxonomy" id="542762"/>
    <lineage>
        <taxon>Eukaryota</taxon>
        <taxon>Viridiplantae</taxon>
        <taxon>Streptophyta</taxon>
        <taxon>Embryophyta</taxon>
        <taxon>Tracheophyta</taxon>
        <taxon>Spermatophyta</taxon>
        <taxon>Magnoliopsida</taxon>
        <taxon>eudicotyledons</taxon>
        <taxon>Gunneridae</taxon>
        <taxon>Pentapetalae</taxon>
        <taxon>asterids</taxon>
        <taxon>Ericales</taxon>
        <taxon>Theaceae</taxon>
        <taxon>Camellia</taxon>
    </lineage>
</organism>
<evidence type="ECO:0000259" key="2">
    <source>
        <dbReference type="PROSITE" id="PS50011"/>
    </source>
</evidence>
<dbReference type="InterPro" id="IPR017441">
    <property type="entry name" value="Protein_kinase_ATP_BS"/>
</dbReference>
<keyword evidence="1" id="KW-0547">Nucleotide-binding</keyword>
<dbReference type="Proteomes" id="UP000306102">
    <property type="component" value="Unassembled WGS sequence"/>
</dbReference>
<dbReference type="InterPro" id="IPR011009">
    <property type="entry name" value="Kinase-like_dom_sf"/>
</dbReference>
<dbReference type="GO" id="GO:0005524">
    <property type="term" value="F:ATP binding"/>
    <property type="evidence" value="ECO:0007669"/>
    <property type="project" value="UniProtKB-UniRule"/>
</dbReference>
<dbReference type="PANTHER" id="PTHR27006">
    <property type="entry name" value="PROMASTIGOTE SURFACE ANTIGEN PROTEIN PSA"/>
    <property type="match status" value="1"/>
</dbReference>
<reference evidence="3 4" key="1">
    <citation type="journal article" date="2018" name="Proc. Natl. Acad. Sci. U.S.A.">
        <title>Draft genome sequence of Camellia sinensis var. sinensis provides insights into the evolution of the tea genome and tea quality.</title>
        <authorList>
            <person name="Wei C."/>
            <person name="Yang H."/>
            <person name="Wang S."/>
            <person name="Zhao J."/>
            <person name="Liu C."/>
            <person name="Gao L."/>
            <person name="Xia E."/>
            <person name="Lu Y."/>
            <person name="Tai Y."/>
            <person name="She G."/>
            <person name="Sun J."/>
            <person name="Cao H."/>
            <person name="Tong W."/>
            <person name="Gao Q."/>
            <person name="Li Y."/>
            <person name="Deng W."/>
            <person name="Jiang X."/>
            <person name="Wang W."/>
            <person name="Chen Q."/>
            <person name="Zhang S."/>
            <person name="Li H."/>
            <person name="Wu J."/>
            <person name="Wang P."/>
            <person name="Li P."/>
            <person name="Shi C."/>
            <person name="Zheng F."/>
            <person name="Jian J."/>
            <person name="Huang B."/>
            <person name="Shan D."/>
            <person name="Shi M."/>
            <person name="Fang C."/>
            <person name="Yue Y."/>
            <person name="Li F."/>
            <person name="Li D."/>
            <person name="Wei S."/>
            <person name="Han B."/>
            <person name="Jiang C."/>
            <person name="Yin Y."/>
            <person name="Xia T."/>
            <person name="Zhang Z."/>
            <person name="Bennetzen J.L."/>
            <person name="Zhao S."/>
            <person name="Wan X."/>
        </authorList>
    </citation>
    <scope>NUCLEOTIDE SEQUENCE [LARGE SCALE GENOMIC DNA]</scope>
    <source>
        <strain evidence="4">cv. Shuchazao</strain>
        <tissue evidence="3">Leaf</tissue>
    </source>
</reference>
<accession>A0A4S4CZ96</accession>
<feature type="binding site" evidence="1">
    <location>
        <position position="70"/>
    </location>
    <ligand>
        <name>ATP</name>
        <dbReference type="ChEBI" id="CHEBI:30616"/>
    </ligand>
</feature>
<dbReference type="GO" id="GO:0004672">
    <property type="term" value="F:protein kinase activity"/>
    <property type="evidence" value="ECO:0007669"/>
    <property type="project" value="InterPro"/>
</dbReference>
<dbReference type="InterPro" id="IPR001245">
    <property type="entry name" value="Ser-Thr/Tyr_kinase_cat_dom"/>
</dbReference>
<dbReference type="Pfam" id="PF07714">
    <property type="entry name" value="PK_Tyr_Ser-Thr"/>
    <property type="match status" value="1"/>
</dbReference>
<name>A0A4S4CZ96_CAMSN</name>
<dbReference type="PANTHER" id="PTHR27006:SF585">
    <property type="entry name" value="PROTEIN KINASE DOMAIN-CONTAINING PROTEIN"/>
    <property type="match status" value="1"/>
</dbReference>
<dbReference type="STRING" id="542762.A0A4S4CZ96"/>
<dbReference type="AlphaFoldDB" id="A0A4S4CZ96"/>
<evidence type="ECO:0000313" key="3">
    <source>
        <dbReference type="EMBL" id="THF94803.1"/>
    </source>
</evidence>
<comment type="caution">
    <text evidence="3">The sequence shown here is derived from an EMBL/GenBank/DDBJ whole genome shotgun (WGS) entry which is preliminary data.</text>
</comment>
<evidence type="ECO:0000256" key="1">
    <source>
        <dbReference type="PROSITE-ProRule" id="PRU10141"/>
    </source>
</evidence>
<dbReference type="Gene3D" id="3.30.200.20">
    <property type="entry name" value="Phosphorylase Kinase, domain 1"/>
    <property type="match status" value="1"/>
</dbReference>
<keyword evidence="1" id="KW-0067">ATP-binding</keyword>
<dbReference type="EMBL" id="SDRB02013510">
    <property type="protein sequence ID" value="THF94803.1"/>
    <property type="molecule type" value="Genomic_DNA"/>
</dbReference>
<dbReference type="SUPFAM" id="SSF56112">
    <property type="entry name" value="Protein kinase-like (PK-like)"/>
    <property type="match status" value="1"/>
</dbReference>
<dbReference type="InterPro" id="IPR000719">
    <property type="entry name" value="Prot_kinase_dom"/>
</dbReference>
<dbReference type="PROSITE" id="PS50011">
    <property type="entry name" value="PROTEIN_KINASE_DOM"/>
    <property type="match status" value="1"/>
</dbReference>
<keyword evidence="4" id="KW-1185">Reference proteome</keyword>
<sequence>MFKFQNCCKPRKSKPDIKKIAAEKGLKEFSLKTLSSATEDFHDKNKLGEGGFGCVFKGKLTDGTEIAVKKPLQNSEELVAKEMELLLESSHHRNIVKLLGFCSEGKEKLLVFEFASNGSLLDLAFSK</sequence>
<protein>
    <recommendedName>
        <fullName evidence="2">Protein kinase domain-containing protein</fullName>
    </recommendedName>
</protein>
<feature type="domain" description="Protein kinase" evidence="2">
    <location>
        <begin position="41"/>
        <end position="127"/>
    </location>
</feature>
<gene>
    <name evidence="3" type="ORF">TEA_002603</name>
</gene>
<proteinExistence type="predicted"/>
<dbReference type="PROSITE" id="PS00107">
    <property type="entry name" value="PROTEIN_KINASE_ATP"/>
    <property type="match status" value="1"/>
</dbReference>
<evidence type="ECO:0000313" key="4">
    <source>
        <dbReference type="Proteomes" id="UP000306102"/>
    </source>
</evidence>